<evidence type="ECO:0000313" key="3">
    <source>
        <dbReference type="Proteomes" id="UP000253961"/>
    </source>
</evidence>
<evidence type="ECO:0000259" key="1">
    <source>
        <dbReference type="Pfam" id="PF25164"/>
    </source>
</evidence>
<reference evidence="2 3" key="1">
    <citation type="submission" date="2018-07" db="EMBL/GenBank/DDBJ databases">
        <title>Pedobacter sp. nov., isolated from soil.</title>
        <authorList>
            <person name="Zhou L.Y."/>
            <person name="Du Z.J."/>
        </authorList>
    </citation>
    <scope>NUCLEOTIDE SEQUENCE [LARGE SCALE GENOMIC DNA]</scope>
    <source>
        <strain evidence="2 3">JDX94</strain>
    </source>
</reference>
<protein>
    <submittedName>
        <fullName evidence="2">Competence protein</fullName>
    </submittedName>
</protein>
<organism evidence="2 3">
    <name type="scientific">Pedobacter chinensis</name>
    <dbReference type="NCBI Taxonomy" id="2282421"/>
    <lineage>
        <taxon>Bacteria</taxon>
        <taxon>Pseudomonadati</taxon>
        <taxon>Bacteroidota</taxon>
        <taxon>Sphingobacteriia</taxon>
        <taxon>Sphingobacteriales</taxon>
        <taxon>Sphingobacteriaceae</taxon>
        <taxon>Pedobacter</taxon>
    </lineage>
</organism>
<keyword evidence="3" id="KW-1185">Reference proteome</keyword>
<evidence type="ECO:0000313" key="2">
    <source>
        <dbReference type="EMBL" id="RDC57905.1"/>
    </source>
</evidence>
<sequence>MQYALLNGERIHAIKGKSAICIGCGQKVFAKCGSIKIHHWAHAFLANCDSWWESETIWHREWKEKFPEHFREVNFYDDQLCQFHRADIHTQAGVTIELQNSPIPFNELQSREQFYSKLIWVVNGLKFKGFKILKSIPNPNDVLLNEFEFCNTEHLSMIRKMDALSEKINPEILNFYHQELKHISFSTEFYSFSWRNAHQVWLKASCPIFIDFGGHFLYRIRKRHQISANYNYLQLVSKKLFIDKYC</sequence>
<gene>
    <name evidence="2" type="ORF">DU508_02835</name>
</gene>
<comment type="caution">
    <text evidence="2">The sequence shown here is derived from an EMBL/GenBank/DDBJ whole genome shotgun (WGS) entry which is preliminary data.</text>
</comment>
<dbReference type="InterPro" id="IPR057253">
    <property type="entry name" value="CoiA-like_N"/>
</dbReference>
<dbReference type="Pfam" id="PF25164">
    <property type="entry name" value="CoiA_N"/>
    <property type="match status" value="1"/>
</dbReference>
<accession>A0A369Q371</accession>
<dbReference type="AlphaFoldDB" id="A0A369Q371"/>
<dbReference type="Proteomes" id="UP000253961">
    <property type="component" value="Unassembled WGS sequence"/>
</dbReference>
<name>A0A369Q371_9SPHI</name>
<dbReference type="EMBL" id="QPKV01000002">
    <property type="protein sequence ID" value="RDC57905.1"/>
    <property type="molecule type" value="Genomic_DNA"/>
</dbReference>
<dbReference type="RefSeq" id="WP_115401326.1">
    <property type="nucleotide sequence ID" value="NZ_QPKV01000002.1"/>
</dbReference>
<proteinExistence type="predicted"/>
<dbReference type="OrthoDB" id="4212451at2"/>
<feature type="domain" description="Competence protein CoiA-like N-terminal" evidence="1">
    <location>
        <begin position="9"/>
        <end position="49"/>
    </location>
</feature>